<evidence type="ECO:0000313" key="14">
    <source>
        <dbReference type="Proteomes" id="UP001058120"/>
    </source>
</evidence>
<evidence type="ECO:0000256" key="5">
    <source>
        <dbReference type="ARBA" id="ARBA00023002"/>
    </source>
</evidence>
<comment type="cofactor">
    <cofactor evidence="10">
        <name>FAD</name>
        <dbReference type="ChEBI" id="CHEBI:57692"/>
    </cofactor>
    <text evidence="10">Binds 1 FAD per subunit.</text>
</comment>
<evidence type="ECO:0000256" key="2">
    <source>
        <dbReference type="ARBA" id="ARBA00012608"/>
    </source>
</evidence>
<reference evidence="13" key="1">
    <citation type="submission" date="2020-12" db="EMBL/GenBank/DDBJ databases">
        <title>Taurinivorans muris gen. nov., sp. nov., fundamental and realized metabolic niche of a ubiquitous sulfidogenic bacterium in the murine intestine.</title>
        <authorList>
            <person name="Ye H."/>
            <person name="Hanson B.T."/>
            <person name="Loy A."/>
        </authorList>
    </citation>
    <scope>NUCLEOTIDE SEQUENCE</scope>
    <source>
        <strain evidence="13">LT0009</strain>
    </source>
</reference>
<dbReference type="SUPFAM" id="SSF51905">
    <property type="entry name" value="FAD/NAD(P)-binding domain"/>
    <property type="match status" value="1"/>
</dbReference>
<dbReference type="PIRSF" id="PIRSF000350">
    <property type="entry name" value="Mercury_reductase_MerA"/>
    <property type="match status" value="1"/>
</dbReference>
<evidence type="ECO:0000256" key="7">
    <source>
        <dbReference type="ARBA" id="ARBA00023157"/>
    </source>
</evidence>
<dbReference type="PROSITE" id="PS00076">
    <property type="entry name" value="PYRIDINE_REDOX_1"/>
    <property type="match status" value="1"/>
</dbReference>
<feature type="domain" description="Pyridine nucleotide-disulphide oxidoreductase dimerisation" evidence="11">
    <location>
        <begin position="356"/>
        <end position="468"/>
    </location>
</feature>
<dbReference type="EC" id="1.8.1.4" evidence="2 10"/>
<gene>
    <name evidence="13" type="primary">lpdA</name>
    <name evidence="13" type="ORF">JBF11_08105</name>
</gene>
<dbReference type="Pfam" id="PF07992">
    <property type="entry name" value="Pyr_redox_2"/>
    <property type="match status" value="1"/>
</dbReference>
<dbReference type="Gene3D" id="3.30.390.30">
    <property type="match status" value="1"/>
</dbReference>
<dbReference type="EMBL" id="CP065938">
    <property type="protein sequence ID" value="UWX05406.1"/>
    <property type="molecule type" value="Genomic_DNA"/>
</dbReference>
<dbReference type="RefSeq" id="WP_334314985.1">
    <property type="nucleotide sequence ID" value="NZ_CP065938.1"/>
</dbReference>
<evidence type="ECO:0000256" key="1">
    <source>
        <dbReference type="ARBA" id="ARBA00007532"/>
    </source>
</evidence>
<accession>A0ABY5Y1L2</accession>
<comment type="similarity">
    <text evidence="1 10">Belongs to the class-I pyridine nucleotide-disulfide oxidoreductase family.</text>
</comment>
<keyword evidence="8 10" id="KW-0676">Redox-active center</keyword>
<evidence type="ECO:0000259" key="12">
    <source>
        <dbReference type="Pfam" id="PF07992"/>
    </source>
</evidence>
<evidence type="ECO:0000256" key="3">
    <source>
        <dbReference type="ARBA" id="ARBA00022630"/>
    </source>
</evidence>
<keyword evidence="3 10" id="KW-0285">Flavoprotein</keyword>
<evidence type="ECO:0000256" key="8">
    <source>
        <dbReference type="ARBA" id="ARBA00023284"/>
    </source>
</evidence>
<dbReference type="PANTHER" id="PTHR22912">
    <property type="entry name" value="DISULFIDE OXIDOREDUCTASE"/>
    <property type="match status" value="1"/>
</dbReference>
<dbReference type="PANTHER" id="PTHR22912:SF151">
    <property type="entry name" value="DIHYDROLIPOYL DEHYDROGENASE, MITOCHONDRIAL"/>
    <property type="match status" value="1"/>
</dbReference>
<dbReference type="InterPro" id="IPR036188">
    <property type="entry name" value="FAD/NAD-bd_sf"/>
</dbReference>
<dbReference type="Proteomes" id="UP001058120">
    <property type="component" value="Chromosome"/>
</dbReference>
<proteinExistence type="inferred from homology"/>
<keyword evidence="7" id="KW-1015">Disulfide bond</keyword>
<dbReference type="InterPro" id="IPR006258">
    <property type="entry name" value="Lipoamide_DH"/>
</dbReference>
<keyword evidence="5 10" id="KW-0560">Oxidoreductase</keyword>
<feature type="domain" description="FAD/NAD(P)-binding" evidence="12">
    <location>
        <begin position="4"/>
        <end position="336"/>
    </location>
</feature>
<protein>
    <recommendedName>
        <fullName evidence="2 10">Dihydrolipoyl dehydrogenase</fullName>
        <ecNumber evidence="2 10">1.8.1.4</ecNumber>
    </recommendedName>
</protein>
<dbReference type="NCBIfam" id="TIGR01350">
    <property type="entry name" value="lipoamide_DH"/>
    <property type="match status" value="1"/>
</dbReference>
<evidence type="ECO:0000256" key="9">
    <source>
        <dbReference type="ARBA" id="ARBA00049187"/>
    </source>
</evidence>
<evidence type="ECO:0000313" key="13">
    <source>
        <dbReference type="EMBL" id="UWX05406.1"/>
    </source>
</evidence>
<organism evidence="13 14">
    <name type="scientific">Taurinivorans muris</name>
    <dbReference type="NCBI Taxonomy" id="2787751"/>
    <lineage>
        <taxon>Bacteria</taxon>
        <taxon>Pseudomonadati</taxon>
        <taxon>Thermodesulfobacteriota</taxon>
        <taxon>Desulfovibrionia</taxon>
        <taxon>Desulfovibrionales</taxon>
        <taxon>Desulfovibrionaceae</taxon>
        <taxon>Taurinivorans</taxon>
    </lineage>
</organism>
<sequence length="473" mass="49767">MSKRITVIGAGPGGYTAAFDAAKKGASVTLIEAKWLGGTCLNCGCIPTKTLKSSAEAYETIHQAKEYGINVAGEATVDMPAVIARKEKVSSVLRGGLEKTAAQLKVNLIMGTAKVISANLVEVTKADGSVEKVESDDIIIATGSSPLNLPSLPVDHKYILSSDDALLLQYVPKSIIIVGGGVIGSELAMVFNTFGSKVTIIEGADRVLPVPSLDEEMSKILTREMKKAGIKTEVRRVVESVEIVDGKVKAKVVDSPFCPPATPGEPAFAEADVVISAVGRSANSKGLGLEEIGMELNRGYIVANEYLETSIPHIWAIGDILGPAKIMLAHMAVAEGLTVVQNILGDKKVAQDYSVVPSAVFVTPEIGTVGASELQLKKQGLVEGTDYKVEIFQFRELGKAQAMGQLAGAFKLIVDCKTNKVLGAHLAGAHSSDIIAEVTMAMQMGATVADIAHTIHSHPTLAEGVFEAAHRML</sequence>
<comment type="miscellaneous">
    <text evidence="10">The active site is a redox-active disulfide bond.</text>
</comment>
<dbReference type="Gene3D" id="3.50.50.60">
    <property type="entry name" value="FAD/NAD(P)-binding domain"/>
    <property type="match status" value="2"/>
</dbReference>
<keyword evidence="4 10" id="KW-0274">FAD</keyword>
<dbReference type="InterPro" id="IPR001100">
    <property type="entry name" value="Pyr_nuc-diS_OxRdtase"/>
</dbReference>
<dbReference type="InterPro" id="IPR050151">
    <property type="entry name" value="Class-I_Pyr_Nuc-Dis_Oxidored"/>
</dbReference>
<dbReference type="PRINTS" id="PR00368">
    <property type="entry name" value="FADPNR"/>
</dbReference>
<dbReference type="SUPFAM" id="SSF55424">
    <property type="entry name" value="FAD/NAD-linked reductases, dimerisation (C-terminal) domain"/>
    <property type="match status" value="1"/>
</dbReference>
<dbReference type="PRINTS" id="PR00411">
    <property type="entry name" value="PNDRDTASEI"/>
</dbReference>
<keyword evidence="6 10" id="KW-0520">NAD</keyword>
<keyword evidence="14" id="KW-1185">Reference proteome</keyword>
<dbReference type="InterPro" id="IPR016156">
    <property type="entry name" value="FAD/NAD-linked_Rdtase_dimer_sf"/>
</dbReference>
<evidence type="ECO:0000256" key="4">
    <source>
        <dbReference type="ARBA" id="ARBA00022827"/>
    </source>
</evidence>
<dbReference type="InterPro" id="IPR023753">
    <property type="entry name" value="FAD/NAD-binding_dom"/>
</dbReference>
<name>A0ABY5Y1L2_9BACT</name>
<evidence type="ECO:0000256" key="6">
    <source>
        <dbReference type="ARBA" id="ARBA00023027"/>
    </source>
</evidence>
<evidence type="ECO:0000259" key="11">
    <source>
        <dbReference type="Pfam" id="PF02852"/>
    </source>
</evidence>
<comment type="catalytic activity">
    <reaction evidence="9 10">
        <text>N(6)-[(R)-dihydrolipoyl]-L-lysyl-[protein] + NAD(+) = N(6)-[(R)-lipoyl]-L-lysyl-[protein] + NADH + H(+)</text>
        <dbReference type="Rhea" id="RHEA:15045"/>
        <dbReference type="Rhea" id="RHEA-COMP:10474"/>
        <dbReference type="Rhea" id="RHEA-COMP:10475"/>
        <dbReference type="ChEBI" id="CHEBI:15378"/>
        <dbReference type="ChEBI" id="CHEBI:57540"/>
        <dbReference type="ChEBI" id="CHEBI:57945"/>
        <dbReference type="ChEBI" id="CHEBI:83099"/>
        <dbReference type="ChEBI" id="CHEBI:83100"/>
        <dbReference type="EC" id="1.8.1.4"/>
    </reaction>
</comment>
<dbReference type="GO" id="GO:0004148">
    <property type="term" value="F:dihydrolipoyl dehydrogenase (NADH) activity"/>
    <property type="evidence" value="ECO:0007669"/>
    <property type="project" value="UniProtKB-EC"/>
</dbReference>
<dbReference type="InterPro" id="IPR004099">
    <property type="entry name" value="Pyr_nucl-diS_OxRdtase_dimer"/>
</dbReference>
<dbReference type="Pfam" id="PF02852">
    <property type="entry name" value="Pyr_redox_dim"/>
    <property type="match status" value="1"/>
</dbReference>
<dbReference type="InterPro" id="IPR012999">
    <property type="entry name" value="Pyr_OxRdtase_I_AS"/>
</dbReference>
<evidence type="ECO:0000256" key="10">
    <source>
        <dbReference type="RuleBase" id="RU003692"/>
    </source>
</evidence>